<comment type="caution">
    <text evidence="7">The sequence shown here is derived from an EMBL/GenBank/DDBJ whole genome shotgun (WGS) entry which is preliminary data.</text>
</comment>
<name>A0AA38R7U9_9PEZI</name>
<keyword evidence="2" id="KW-0862">Zinc</keyword>
<dbReference type="Proteomes" id="UP001174691">
    <property type="component" value="Unassembled WGS sequence"/>
</dbReference>
<protein>
    <submittedName>
        <fullName evidence="7">Regulator of drug sensitivity 1</fullName>
    </submittedName>
</protein>
<evidence type="ECO:0000256" key="5">
    <source>
        <dbReference type="ARBA" id="ARBA00023242"/>
    </source>
</evidence>
<reference evidence="7" key="1">
    <citation type="submission" date="2022-07" db="EMBL/GenBank/DDBJ databases">
        <title>Fungi with potential for degradation of polypropylene.</title>
        <authorList>
            <person name="Gostincar C."/>
        </authorList>
    </citation>
    <scope>NUCLEOTIDE SEQUENCE</scope>
    <source>
        <strain evidence="7">EXF-13287</strain>
    </source>
</reference>
<evidence type="ECO:0000256" key="4">
    <source>
        <dbReference type="ARBA" id="ARBA00023163"/>
    </source>
</evidence>
<organism evidence="7 8">
    <name type="scientific">Coniochaeta hoffmannii</name>
    <dbReference type="NCBI Taxonomy" id="91930"/>
    <lineage>
        <taxon>Eukaryota</taxon>
        <taxon>Fungi</taxon>
        <taxon>Dikarya</taxon>
        <taxon>Ascomycota</taxon>
        <taxon>Pezizomycotina</taxon>
        <taxon>Sordariomycetes</taxon>
        <taxon>Sordariomycetidae</taxon>
        <taxon>Coniochaetales</taxon>
        <taxon>Coniochaetaceae</taxon>
        <taxon>Coniochaeta</taxon>
    </lineage>
</organism>
<dbReference type="InterPro" id="IPR036864">
    <property type="entry name" value="Zn2-C6_fun-type_DNA-bd_sf"/>
</dbReference>
<keyword evidence="5" id="KW-0539">Nucleus</keyword>
<keyword evidence="1" id="KW-0479">Metal-binding</keyword>
<dbReference type="SUPFAM" id="SSF57701">
    <property type="entry name" value="Zn2/Cys6 DNA-binding domain"/>
    <property type="match status" value="1"/>
</dbReference>
<dbReference type="GO" id="GO:0008270">
    <property type="term" value="F:zinc ion binding"/>
    <property type="evidence" value="ECO:0007669"/>
    <property type="project" value="InterPro"/>
</dbReference>
<dbReference type="PROSITE" id="PS50048">
    <property type="entry name" value="ZN2_CY6_FUNGAL_2"/>
    <property type="match status" value="1"/>
</dbReference>
<evidence type="ECO:0000313" key="7">
    <source>
        <dbReference type="EMBL" id="KAJ9137783.1"/>
    </source>
</evidence>
<evidence type="ECO:0000256" key="2">
    <source>
        <dbReference type="ARBA" id="ARBA00022833"/>
    </source>
</evidence>
<gene>
    <name evidence="7" type="ORF">NKR19_g8087</name>
</gene>
<dbReference type="EMBL" id="JANBVN010000155">
    <property type="protein sequence ID" value="KAJ9137783.1"/>
    <property type="molecule type" value="Genomic_DNA"/>
</dbReference>
<evidence type="ECO:0000259" key="6">
    <source>
        <dbReference type="PROSITE" id="PS50048"/>
    </source>
</evidence>
<evidence type="ECO:0000313" key="8">
    <source>
        <dbReference type="Proteomes" id="UP001174691"/>
    </source>
</evidence>
<evidence type="ECO:0000256" key="1">
    <source>
        <dbReference type="ARBA" id="ARBA00022723"/>
    </source>
</evidence>
<feature type="domain" description="Zn(2)-C6 fungal-type" evidence="6">
    <location>
        <begin position="18"/>
        <end position="48"/>
    </location>
</feature>
<dbReference type="PANTHER" id="PTHR47660">
    <property type="entry name" value="TRANSCRIPTION FACTOR WITH C2H2 AND ZN(2)-CYS(6) DNA BINDING DOMAIN (EUROFUNG)-RELATED-RELATED"/>
    <property type="match status" value="1"/>
</dbReference>
<dbReference type="PANTHER" id="PTHR47660:SF3">
    <property type="entry name" value="FINGER DOMAIN PROTEIN, PUTATIVE (AFU_ORTHOLOGUE AFUA_4G03310)-RELATED"/>
    <property type="match status" value="1"/>
</dbReference>
<dbReference type="SMART" id="SM00066">
    <property type="entry name" value="GAL4"/>
    <property type="match status" value="1"/>
</dbReference>
<keyword evidence="3" id="KW-0805">Transcription regulation</keyword>
<dbReference type="Pfam" id="PF00172">
    <property type="entry name" value="Zn_clus"/>
    <property type="match status" value="1"/>
</dbReference>
<dbReference type="GO" id="GO:0000981">
    <property type="term" value="F:DNA-binding transcription factor activity, RNA polymerase II-specific"/>
    <property type="evidence" value="ECO:0007669"/>
    <property type="project" value="InterPro"/>
</dbReference>
<keyword evidence="8" id="KW-1185">Reference proteome</keyword>
<evidence type="ECO:0000256" key="3">
    <source>
        <dbReference type="ARBA" id="ARBA00023015"/>
    </source>
</evidence>
<sequence>MKSLSAIERANPPPRRKSCQACIKAKRRCDLGQPACLRCTQRLLECRYETGPLTARNRHAADGAGKKPLAATATVDADCPEPFALEVPENSGPAANDAASGMPDIPALAEQTLDAGFDFLSPDLDMDMLQFIQDVPLEPNVNDFFTIPRPPSPSYNKLDLALTQTDSVLALQPQAKWNLRTTPLSFTIAHRLQYAMDLVKDAPRRMVVDLQTPWCHPELYRDNMPQSMQDALASCGLYQAKNARNSAVILHTIRIRVEDLASTPAPRKPLEVIARVQALLLYVTILVFDGDILSRSAAEAAMPALESAVIGLVGLFGHNPYAEPSSSSASTTPAAPGPLPLYPIGPAREFWQGWVLQESARRTYMTTFFLLQLYLLLKGDVPKKCDQRLYLCHFWTVSAHLWQARDAFEFALAWRDRRHFVVNNTSIKQVLIEAQGDDVEEFGKMILTTLMGIDETKGWLHSRGATL</sequence>
<keyword evidence="4" id="KW-0804">Transcription</keyword>
<proteinExistence type="predicted"/>
<dbReference type="Gene3D" id="4.10.240.10">
    <property type="entry name" value="Zn(2)-C6 fungal-type DNA-binding domain"/>
    <property type="match status" value="1"/>
</dbReference>
<dbReference type="AlphaFoldDB" id="A0AA38R7U9"/>
<dbReference type="InterPro" id="IPR001138">
    <property type="entry name" value="Zn2Cys6_DnaBD"/>
</dbReference>
<dbReference type="CDD" id="cd00067">
    <property type="entry name" value="GAL4"/>
    <property type="match status" value="1"/>
</dbReference>
<accession>A0AA38R7U9</accession>